<feature type="transmembrane region" description="Helical" evidence="9">
    <location>
        <begin position="283"/>
        <end position="303"/>
    </location>
</feature>
<keyword evidence="6" id="KW-0418">Kinase</keyword>
<evidence type="ECO:0000313" key="13">
    <source>
        <dbReference type="Proteomes" id="UP000294894"/>
    </source>
</evidence>
<dbReference type="GO" id="GO:0016020">
    <property type="term" value="C:membrane"/>
    <property type="evidence" value="ECO:0007669"/>
    <property type="project" value="InterPro"/>
</dbReference>
<dbReference type="InterPro" id="IPR011712">
    <property type="entry name" value="Sig_transdc_His_kin_sub3_dim/P"/>
</dbReference>
<keyword evidence="7" id="KW-0067">ATP-binding</keyword>
<dbReference type="GO" id="GO:0046983">
    <property type="term" value="F:protein dimerization activity"/>
    <property type="evidence" value="ECO:0007669"/>
    <property type="project" value="InterPro"/>
</dbReference>
<dbReference type="SUPFAM" id="SSF55874">
    <property type="entry name" value="ATPase domain of HSP90 chaperone/DNA topoisomerase II/histidine kinase"/>
    <property type="match status" value="1"/>
</dbReference>
<dbReference type="PANTHER" id="PTHR24421:SF10">
    <property type="entry name" value="NITRATE_NITRITE SENSOR PROTEIN NARQ"/>
    <property type="match status" value="1"/>
</dbReference>
<feature type="domain" description="Histidine kinase/HSP90-like ATPase" evidence="10">
    <location>
        <begin position="434"/>
        <end position="519"/>
    </location>
</feature>
<evidence type="ECO:0000313" key="12">
    <source>
        <dbReference type="EMBL" id="QBR94008.1"/>
    </source>
</evidence>
<evidence type="ECO:0000256" key="2">
    <source>
        <dbReference type="ARBA" id="ARBA00012438"/>
    </source>
</evidence>
<dbReference type="GO" id="GO:0000155">
    <property type="term" value="F:phosphorelay sensor kinase activity"/>
    <property type="evidence" value="ECO:0007669"/>
    <property type="project" value="InterPro"/>
</dbReference>
<dbReference type="Pfam" id="PF02518">
    <property type="entry name" value="HATPase_c"/>
    <property type="match status" value="1"/>
</dbReference>
<dbReference type="RefSeq" id="WP_135079997.1">
    <property type="nucleotide sequence ID" value="NZ_CP038267.1"/>
</dbReference>
<keyword evidence="9" id="KW-1133">Transmembrane helix</keyword>
<dbReference type="KEGG" id="noy:EXE57_18255"/>
<keyword evidence="9" id="KW-0472">Membrane</keyword>
<keyword evidence="13" id="KW-1185">Reference proteome</keyword>
<keyword evidence="4" id="KW-0808">Transferase</keyword>
<dbReference type="EC" id="2.7.13.3" evidence="2"/>
<dbReference type="InterPro" id="IPR050482">
    <property type="entry name" value="Sensor_HK_TwoCompSys"/>
</dbReference>
<dbReference type="Proteomes" id="UP000294894">
    <property type="component" value="Chromosome"/>
</dbReference>
<sequence>MRRPGPFDLALVAVAAAVTLALVLRDRDAGFPEWVFVTVLLVLAGEVLRTALSSALRARRERVRAADLAGTEPGEVALAAIREERRRLADEIASALRLQVAEIRDEVADLDPEDPRPALRRIHERTQLATSELRRHLGLLREPEPRTSAPAGPTREGGVPRHDLGLAVALAGLAAVEVTAYSLVEGPRDLLPWTVMTSALAAACVVGRTVALTAACTACAAIFVLGSMLGAPVLGGFWTFGTLGGLVWATVSRARVPSSELASGLLLVVAVGWSRAQDDPDNLFVALLLMTVAAAGGGAVRLARWREGRARQRAAVREAELADAASAAVSAERAGFARELHDVASHAIGVIAMQASAGQVSWPSDREAAARAVAVIDATARDTLADLERLGPGTRSTSRGVEDIDALVLRIRATGTPVDLTVRDTPPDPLGPVVHRVVQEALTNAVRHAPGAAVSVWVGVRGGLVVVSVVDTGGGARGASASRGYGLVGLAERVALAGGTLRTGPEGHGFAVEASLPVTRAVPAS</sequence>
<evidence type="ECO:0000256" key="9">
    <source>
        <dbReference type="SAM" id="Phobius"/>
    </source>
</evidence>
<keyword evidence="5" id="KW-0547">Nucleotide-binding</keyword>
<evidence type="ECO:0000256" key="5">
    <source>
        <dbReference type="ARBA" id="ARBA00022741"/>
    </source>
</evidence>
<gene>
    <name evidence="12" type="ORF">EXE57_18255</name>
</gene>
<keyword evidence="9" id="KW-0812">Transmembrane</keyword>
<keyword evidence="8" id="KW-0902">Two-component regulatory system</keyword>
<evidence type="ECO:0000256" key="3">
    <source>
        <dbReference type="ARBA" id="ARBA00022553"/>
    </source>
</evidence>
<evidence type="ECO:0000259" key="10">
    <source>
        <dbReference type="Pfam" id="PF02518"/>
    </source>
</evidence>
<protein>
    <recommendedName>
        <fullName evidence="2">histidine kinase</fullName>
        <ecNumber evidence="2">2.7.13.3</ecNumber>
    </recommendedName>
</protein>
<reference evidence="12 13" key="1">
    <citation type="submission" date="2019-03" db="EMBL/GenBank/DDBJ databases">
        <title>Three New Species of Nocardioides, Nocardioides euryhalodurans sp. nov., Nocardioides seonyuensis sp. nov. and Nocardioides eburneoflavus sp. nov., Iolated from Soil.</title>
        <authorList>
            <person name="Roh S.G."/>
            <person name="Lee C."/>
            <person name="Kim M.-K."/>
            <person name="Kim S.B."/>
        </authorList>
    </citation>
    <scope>NUCLEOTIDE SEQUENCE [LARGE SCALE GENOMIC DNA]</scope>
    <source>
        <strain evidence="12 13">MMS17-SY117</strain>
    </source>
</reference>
<evidence type="ECO:0000256" key="1">
    <source>
        <dbReference type="ARBA" id="ARBA00000085"/>
    </source>
</evidence>
<feature type="transmembrane region" description="Helical" evidence="9">
    <location>
        <begin position="164"/>
        <end position="184"/>
    </location>
</feature>
<feature type="transmembrane region" description="Helical" evidence="9">
    <location>
        <begin position="190"/>
        <end position="211"/>
    </location>
</feature>
<evidence type="ECO:0000259" key="11">
    <source>
        <dbReference type="Pfam" id="PF07730"/>
    </source>
</evidence>
<dbReference type="OrthoDB" id="227596at2"/>
<comment type="catalytic activity">
    <reaction evidence="1">
        <text>ATP + protein L-histidine = ADP + protein N-phospho-L-histidine.</text>
        <dbReference type="EC" id="2.7.13.3"/>
    </reaction>
</comment>
<evidence type="ECO:0000256" key="6">
    <source>
        <dbReference type="ARBA" id="ARBA00022777"/>
    </source>
</evidence>
<dbReference type="InterPro" id="IPR003594">
    <property type="entry name" value="HATPase_dom"/>
</dbReference>
<dbReference type="InterPro" id="IPR036890">
    <property type="entry name" value="HATPase_C_sf"/>
</dbReference>
<dbReference type="GO" id="GO:0005524">
    <property type="term" value="F:ATP binding"/>
    <property type="evidence" value="ECO:0007669"/>
    <property type="project" value="UniProtKB-KW"/>
</dbReference>
<organism evidence="12 13">
    <name type="scientific">Nocardioides euryhalodurans</name>
    <dbReference type="NCBI Taxonomy" id="2518370"/>
    <lineage>
        <taxon>Bacteria</taxon>
        <taxon>Bacillati</taxon>
        <taxon>Actinomycetota</taxon>
        <taxon>Actinomycetes</taxon>
        <taxon>Propionibacteriales</taxon>
        <taxon>Nocardioidaceae</taxon>
        <taxon>Nocardioides</taxon>
    </lineage>
</organism>
<accession>A0A4P7GP48</accession>
<evidence type="ECO:0000256" key="4">
    <source>
        <dbReference type="ARBA" id="ARBA00022679"/>
    </source>
</evidence>
<feature type="domain" description="Signal transduction histidine kinase subgroup 3 dimerisation and phosphoacceptor" evidence="11">
    <location>
        <begin position="332"/>
        <end position="390"/>
    </location>
</feature>
<evidence type="ECO:0000256" key="8">
    <source>
        <dbReference type="ARBA" id="ARBA00023012"/>
    </source>
</evidence>
<dbReference type="AlphaFoldDB" id="A0A4P7GP48"/>
<dbReference type="Gene3D" id="3.30.565.10">
    <property type="entry name" value="Histidine kinase-like ATPase, C-terminal domain"/>
    <property type="match status" value="1"/>
</dbReference>
<keyword evidence="3" id="KW-0597">Phosphoprotein</keyword>
<dbReference type="PANTHER" id="PTHR24421">
    <property type="entry name" value="NITRATE/NITRITE SENSOR PROTEIN NARX-RELATED"/>
    <property type="match status" value="1"/>
</dbReference>
<evidence type="ECO:0000256" key="7">
    <source>
        <dbReference type="ARBA" id="ARBA00022840"/>
    </source>
</evidence>
<name>A0A4P7GP48_9ACTN</name>
<feature type="transmembrane region" description="Helical" evidence="9">
    <location>
        <begin position="35"/>
        <end position="52"/>
    </location>
</feature>
<feature type="transmembrane region" description="Helical" evidence="9">
    <location>
        <begin position="218"/>
        <end position="240"/>
    </location>
</feature>
<dbReference type="Gene3D" id="1.20.5.1930">
    <property type="match status" value="1"/>
</dbReference>
<dbReference type="Pfam" id="PF07730">
    <property type="entry name" value="HisKA_3"/>
    <property type="match status" value="1"/>
</dbReference>
<dbReference type="EMBL" id="CP038267">
    <property type="protein sequence ID" value="QBR94008.1"/>
    <property type="molecule type" value="Genomic_DNA"/>
</dbReference>
<dbReference type="CDD" id="cd16917">
    <property type="entry name" value="HATPase_UhpB-NarQ-NarX-like"/>
    <property type="match status" value="1"/>
</dbReference>
<proteinExistence type="predicted"/>